<comment type="caution">
    <text evidence="14">The sequence shown here is derived from an EMBL/GenBank/DDBJ whole genome shotgun (WGS) entry which is preliminary data.</text>
</comment>
<feature type="non-terminal residue" evidence="14">
    <location>
        <position position="1"/>
    </location>
</feature>
<keyword evidence="3" id="KW-0336">GPI-anchor</keyword>
<evidence type="ECO:0000256" key="8">
    <source>
        <dbReference type="ARBA" id="ARBA00023157"/>
    </source>
</evidence>
<evidence type="ECO:0000259" key="13">
    <source>
        <dbReference type="PROSITE" id="PS50835"/>
    </source>
</evidence>
<dbReference type="InterPro" id="IPR007110">
    <property type="entry name" value="Ig-like_dom"/>
</dbReference>
<evidence type="ECO:0000256" key="1">
    <source>
        <dbReference type="ARBA" id="ARBA00004609"/>
    </source>
</evidence>
<evidence type="ECO:0000256" key="6">
    <source>
        <dbReference type="ARBA" id="ARBA00022889"/>
    </source>
</evidence>
<evidence type="ECO:0000256" key="7">
    <source>
        <dbReference type="ARBA" id="ARBA00023136"/>
    </source>
</evidence>
<dbReference type="EMBL" id="VWPO01002140">
    <property type="protein sequence ID" value="NXY75276.1"/>
    <property type="molecule type" value="Genomic_DNA"/>
</dbReference>
<sequence>RCYLEDGASKGAWLNRSSIIFAGSDKWSVDPRVSIATANRREYSLQIQDVDVTDDGPYTCSVQTQHTPRTMQVHLTVQVSPKIFRISSDIVVNEGSNVTLVCLATGKPEPSISWRHISPSGKRSSPPGFLRRLTSSRSGNFGCHSGVKLSAYRDANVRFYNSFFSVAPTIQELKSSGVVLGGNGLIRCEGAGVPAPVFEWFKGERK</sequence>
<evidence type="ECO:0000256" key="2">
    <source>
        <dbReference type="ARBA" id="ARBA00022475"/>
    </source>
</evidence>
<dbReference type="PANTHER" id="PTHR42757:SF6">
    <property type="entry name" value="NEURONAL GROWTH REGULATOR 1"/>
    <property type="match status" value="1"/>
</dbReference>
<dbReference type="Pfam" id="PF07686">
    <property type="entry name" value="V-set"/>
    <property type="match status" value="1"/>
</dbReference>
<evidence type="ECO:0000256" key="11">
    <source>
        <dbReference type="ARBA" id="ARBA00023319"/>
    </source>
</evidence>
<keyword evidence="5" id="KW-0677">Repeat</keyword>
<accession>A0A7L4MC35</accession>
<evidence type="ECO:0000256" key="3">
    <source>
        <dbReference type="ARBA" id="ARBA00022622"/>
    </source>
</evidence>
<organism evidence="14 15">
    <name type="scientific">Glareola pratincola</name>
    <name type="common">Collared pratincole</name>
    <name type="synonym">Hirundo pratincola</name>
    <dbReference type="NCBI Taxonomy" id="43316"/>
    <lineage>
        <taxon>Eukaryota</taxon>
        <taxon>Metazoa</taxon>
        <taxon>Chordata</taxon>
        <taxon>Craniata</taxon>
        <taxon>Vertebrata</taxon>
        <taxon>Euteleostomi</taxon>
        <taxon>Archelosauria</taxon>
        <taxon>Archosauria</taxon>
        <taxon>Dinosauria</taxon>
        <taxon>Saurischia</taxon>
        <taxon>Theropoda</taxon>
        <taxon>Coelurosauria</taxon>
        <taxon>Aves</taxon>
        <taxon>Neognathae</taxon>
        <taxon>Neoaves</taxon>
        <taxon>Charadriiformes</taxon>
        <taxon>Glareolidae</taxon>
        <taxon>Glareola</taxon>
    </lineage>
</organism>
<evidence type="ECO:0000256" key="12">
    <source>
        <dbReference type="ARBA" id="ARBA00037995"/>
    </source>
</evidence>
<protein>
    <submittedName>
        <fullName evidence="14">NEGR1 regulator</fullName>
    </submittedName>
</protein>
<dbReference type="PANTHER" id="PTHR42757">
    <property type="entry name" value="IGLON FAMILY OF IMMUNOGLOBULIN SUPERFAMILY-RELATED"/>
    <property type="match status" value="1"/>
</dbReference>
<evidence type="ECO:0000256" key="9">
    <source>
        <dbReference type="ARBA" id="ARBA00023180"/>
    </source>
</evidence>
<keyword evidence="4" id="KW-0732">Signal</keyword>
<keyword evidence="8" id="KW-1015">Disulfide bond</keyword>
<dbReference type="GO" id="GO:0007155">
    <property type="term" value="P:cell adhesion"/>
    <property type="evidence" value="ECO:0007669"/>
    <property type="project" value="UniProtKB-KW"/>
</dbReference>
<dbReference type="GO" id="GO:0098552">
    <property type="term" value="C:side of membrane"/>
    <property type="evidence" value="ECO:0007669"/>
    <property type="project" value="UniProtKB-KW"/>
</dbReference>
<evidence type="ECO:0000313" key="15">
    <source>
        <dbReference type="Proteomes" id="UP000583049"/>
    </source>
</evidence>
<dbReference type="InterPro" id="IPR013783">
    <property type="entry name" value="Ig-like_fold"/>
</dbReference>
<keyword evidence="9" id="KW-0325">Glycoprotein</keyword>
<dbReference type="InterPro" id="IPR036179">
    <property type="entry name" value="Ig-like_dom_sf"/>
</dbReference>
<proteinExistence type="inferred from homology"/>
<evidence type="ECO:0000256" key="4">
    <source>
        <dbReference type="ARBA" id="ARBA00022729"/>
    </source>
</evidence>
<name>A0A7L4MC35_GLAPT</name>
<evidence type="ECO:0000256" key="10">
    <source>
        <dbReference type="ARBA" id="ARBA00023288"/>
    </source>
</evidence>
<keyword evidence="2" id="KW-1003">Cell membrane</keyword>
<dbReference type="InterPro" id="IPR050876">
    <property type="entry name" value="IgLON_domain"/>
</dbReference>
<dbReference type="Pfam" id="PF13927">
    <property type="entry name" value="Ig_3"/>
    <property type="match status" value="1"/>
</dbReference>
<gene>
    <name evidence="14" type="primary">Negr1</name>
    <name evidence="14" type="ORF">GLAPRA_R12839</name>
</gene>
<comment type="subcellular location">
    <subcellularLocation>
        <location evidence="1">Cell membrane</location>
        <topology evidence="1">Lipid-anchor</topology>
        <topology evidence="1">GPI-anchor</topology>
    </subcellularLocation>
</comment>
<dbReference type="InterPro" id="IPR013106">
    <property type="entry name" value="Ig_V-set"/>
</dbReference>
<comment type="similarity">
    <text evidence="12">Belongs to the immunoglobulin superfamily. IgLON family.</text>
</comment>
<feature type="domain" description="Ig-like" evidence="13">
    <location>
        <begin position="1"/>
        <end position="76"/>
    </location>
</feature>
<evidence type="ECO:0000256" key="5">
    <source>
        <dbReference type="ARBA" id="ARBA00022737"/>
    </source>
</evidence>
<feature type="domain" description="Ig-like" evidence="13">
    <location>
        <begin position="81"/>
        <end position="143"/>
    </location>
</feature>
<dbReference type="InterPro" id="IPR003599">
    <property type="entry name" value="Ig_sub"/>
</dbReference>
<dbReference type="AlphaFoldDB" id="A0A7L4MC35"/>
<reference evidence="14 15" key="1">
    <citation type="submission" date="2019-09" db="EMBL/GenBank/DDBJ databases">
        <title>Bird 10,000 Genomes (B10K) Project - Family phase.</title>
        <authorList>
            <person name="Zhang G."/>
        </authorList>
    </citation>
    <scope>NUCLEOTIDE SEQUENCE [LARGE SCALE GENOMIC DNA]</scope>
    <source>
        <strain evidence="14">B10K-CU-031-08</strain>
        <tissue evidence="14">Muscle</tissue>
    </source>
</reference>
<evidence type="ECO:0000313" key="14">
    <source>
        <dbReference type="EMBL" id="NXY75276.1"/>
    </source>
</evidence>
<dbReference type="Gene3D" id="2.60.40.10">
    <property type="entry name" value="Immunoglobulins"/>
    <property type="match status" value="2"/>
</dbReference>
<dbReference type="PROSITE" id="PS50835">
    <property type="entry name" value="IG_LIKE"/>
    <property type="match status" value="2"/>
</dbReference>
<keyword evidence="10" id="KW-0449">Lipoprotein</keyword>
<dbReference type="SMART" id="SM00409">
    <property type="entry name" value="IG"/>
    <property type="match status" value="2"/>
</dbReference>
<keyword evidence="15" id="KW-1185">Reference proteome</keyword>
<keyword evidence="7" id="KW-0472">Membrane</keyword>
<dbReference type="GO" id="GO:0005886">
    <property type="term" value="C:plasma membrane"/>
    <property type="evidence" value="ECO:0007669"/>
    <property type="project" value="UniProtKB-SubCell"/>
</dbReference>
<feature type="non-terminal residue" evidence="14">
    <location>
        <position position="206"/>
    </location>
</feature>
<dbReference type="Proteomes" id="UP000583049">
    <property type="component" value="Unassembled WGS sequence"/>
</dbReference>
<keyword evidence="11" id="KW-0393">Immunoglobulin domain</keyword>
<keyword evidence="6" id="KW-0130">Cell adhesion</keyword>
<dbReference type="SUPFAM" id="SSF48726">
    <property type="entry name" value="Immunoglobulin"/>
    <property type="match status" value="2"/>
</dbReference>
<dbReference type="FunFam" id="2.60.40.10:FF:000013">
    <property type="entry name" value="cell adhesion molecule 1 isoform X1"/>
    <property type="match status" value="1"/>
</dbReference>